<dbReference type="OMA" id="CEESKSY"/>
<reference evidence="2" key="1">
    <citation type="submission" date="2021-01" db="UniProtKB">
        <authorList>
            <consortium name="EnsemblPlants"/>
        </authorList>
    </citation>
    <scope>IDENTIFICATION</scope>
</reference>
<dbReference type="SUPFAM" id="SSF52047">
    <property type="entry name" value="RNI-like"/>
    <property type="match status" value="1"/>
</dbReference>
<dbReference type="Gramene" id="Kaladp0867s0017.1.v1.1">
    <property type="protein sequence ID" value="Kaladp0867s0017.1.v1.1"/>
    <property type="gene ID" value="Kaladp0867s0017.v1.1"/>
</dbReference>
<dbReference type="Gene3D" id="3.80.10.10">
    <property type="entry name" value="Ribonuclease Inhibitor"/>
    <property type="match status" value="1"/>
</dbReference>
<dbReference type="EnsemblPlants" id="Kaladp0867s0017.1.v1.1">
    <property type="protein sequence ID" value="Kaladp0867s0017.1.v1.1"/>
    <property type="gene ID" value="Kaladp0867s0017.v1.1"/>
</dbReference>
<dbReference type="PANTHER" id="PTHR31639:SF256">
    <property type="entry name" value="OS07G0242900 PROTEIN"/>
    <property type="match status" value="1"/>
</dbReference>
<dbReference type="InterPro" id="IPR036047">
    <property type="entry name" value="F-box-like_dom_sf"/>
</dbReference>
<dbReference type="Pfam" id="PF24758">
    <property type="entry name" value="LRR_At5g56370"/>
    <property type="match status" value="1"/>
</dbReference>
<dbReference type="PROSITE" id="PS50181">
    <property type="entry name" value="FBOX"/>
    <property type="match status" value="1"/>
</dbReference>
<dbReference type="Pfam" id="PF00646">
    <property type="entry name" value="F-box"/>
    <property type="match status" value="1"/>
</dbReference>
<dbReference type="InterPro" id="IPR032675">
    <property type="entry name" value="LRR_dom_sf"/>
</dbReference>
<organism evidence="2 3">
    <name type="scientific">Kalanchoe fedtschenkoi</name>
    <name type="common">Lavender scallops</name>
    <name type="synonym">South American air plant</name>
    <dbReference type="NCBI Taxonomy" id="63787"/>
    <lineage>
        <taxon>Eukaryota</taxon>
        <taxon>Viridiplantae</taxon>
        <taxon>Streptophyta</taxon>
        <taxon>Embryophyta</taxon>
        <taxon>Tracheophyta</taxon>
        <taxon>Spermatophyta</taxon>
        <taxon>Magnoliopsida</taxon>
        <taxon>eudicotyledons</taxon>
        <taxon>Gunneridae</taxon>
        <taxon>Pentapetalae</taxon>
        <taxon>Saxifragales</taxon>
        <taxon>Crassulaceae</taxon>
        <taxon>Kalanchoe</taxon>
    </lineage>
</organism>
<dbReference type="InterPro" id="IPR055411">
    <property type="entry name" value="LRR_FXL15/At3g58940/PEG3-like"/>
</dbReference>
<protein>
    <recommendedName>
        <fullName evidence="1">F-box domain-containing protein</fullName>
    </recommendedName>
</protein>
<dbReference type="SUPFAM" id="SSF81383">
    <property type="entry name" value="F-box domain"/>
    <property type="match status" value="1"/>
</dbReference>
<keyword evidence="3" id="KW-1185">Reference proteome</keyword>
<sequence>MAGIGRQVDSEGLLDRISNLPDHLIDRILGKLPLSAVVRTSILSKRWKDCWKRLRKIEPDMCFFNEFIQMDSAIYAILVLHNGPLDEFILIVPFSARACHFGDASKWLMLLSKKYIKDLTLCGFSENRITIPSHIFSCLGLKSLHLIACDIKPLDSFGGFKDLTSLTLDDVIIPDALLQILISNSPLLEALKLAYLASGDPVLVDGPKLRKLMFISETRPLLLKYSPSCTEVQIESELIVPLNRSGQSKLNEFVCLLPKVEKLNLAGVSLNSLGVGFARVQFPSTLHHLKHLELTFFDSSSTTHISSAFYLIQSAPNLESLGILIHWTYFREENEAAACMLKAQERACNLSRLRKVEFKNLHVSENELLLVKAALRCFPMLETVTVNGGLYLSKEEEVCVVERLLELQVPGSPVFKFRYIGNEPAGHLFNCQEDNMYSRAN</sequence>
<name>A0A7N0VJF3_KALFE</name>
<dbReference type="PANTHER" id="PTHR31639">
    <property type="entry name" value="F-BOX PROTEIN-LIKE"/>
    <property type="match status" value="1"/>
</dbReference>
<evidence type="ECO:0000313" key="3">
    <source>
        <dbReference type="Proteomes" id="UP000594263"/>
    </source>
</evidence>
<dbReference type="AlphaFoldDB" id="A0A7N0VJF3"/>
<feature type="domain" description="F-box" evidence="1">
    <location>
        <begin position="14"/>
        <end position="49"/>
    </location>
</feature>
<dbReference type="Proteomes" id="UP000594263">
    <property type="component" value="Unplaced"/>
</dbReference>
<evidence type="ECO:0000259" key="1">
    <source>
        <dbReference type="PROSITE" id="PS50181"/>
    </source>
</evidence>
<evidence type="ECO:0000313" key="2">
    <source>
        <dbReference type="EnsemblPlants" id="Kaladp0867s0017.1.v1.1"/>
    </source>
</evidence>
<dbReference type="InterPro" id="IPR001810">
    <property type="entry name" value="F-box_dom"/>
</dbReference>
<accession>A0A7N0VJF3</accession>
<proteinExistence type="predicted"/>